<comment type="caution">
    <text evidence="4">The sequence shown here is derived from an EMBL/GenBank/DDBJ whole genome shotgun (WGS) entry which is preliminary data.</text>
</comment>
<dbReference type="InterPro" id="IPR050832">
    <property type="entry name" value="Bact_Acetyltransf"/>
</dbReference>
<protein>
    <submittedName>
        <fullName evidence="4">Ribosomal protein S18 acetylase RimI-like enzyme</fullName>
    </submittedName>
</protein>
<keyword evidence="5" id="KW-1185">Reference proteome</keyword>
<evidence type="ECO:0000313" key="5">
    <source>
        <dbReference type="Proteomes" id="UP001241537"/>
    </source>
</evidence>
<organism evidence="4 5">
    <name type="scientific">Moryella indoligenes</name>
    <dbReference type="NCBI Taxonomy" id="371674"/>
    <lineage>
        <taxon>Bacteria</taxon>
        <taxon>Bacillati</taxon>
        <taxon>Bacillota</taxon>
        <taxon>Clostridia</taxon>
        <taxon>Lachnospirales</taxon>
        <taxon>Lachnospiraceae</taxon>
        <taxon>Moryella</taxon>
    </lineage>
</organism>
<gene>
    <name evidence="4" type="ORF">J2S20_001421</name>
</gene>
<keyword evidence="1" id="KW-0808">Transferase</keyword>
<keyword evidence="4" id="KW-0687">Ribonucleoprotein</keyword>
<evidence type="ECO:0000313" key="4">
    <source>
        <dbReference type="EMBL" id="MDQ0152727.1"/>
    </source>
</evidence>
<dbReference type="GO" id="GO:0016747">
    <property type="term" value="F:acyltransferase activity, transferring groups other than amino-acyl groups"/>
    <property type="evidence" value="ECO:0007669"/>
    <property type="project" value="InterPro"/>
</dbReference>
<dbReference type="Proteomes" id="UP001241537">
    <property type="component" value="Unassembled WGS sequence"/>
</dbReference>
<reference evidence="4" key="1">
    <citation type="submission" date="2023-07" db="EMBL/GenBank/DDBJ databases">
        <title>Genomic Encyclopedia of Type Strains, Phase IV (KMG-IV): sequencing the most valuable type-strain genomes for metagenomic binning, comparative biology and taxonomic classification.</title>
        <authorList>
            <person name="Goeker M."/>
        </authorList>
    </citation>
    <scope>NUCLEOTIDE SEQUENCE</scope>
    <source>
        <strain evidence="4">DSM 19659</strain>
    </source>
</reference>
<dbReference type="SUPFAM" id="SSF55729">
    <property type="entry name" value="Acyl-CoA N-acyltransferases (Nat)"/>
    <property type="match status" value="1"/>
</dbReference>
<dbReference type="InterPro" id="IPR000182">
    <property type="entry name" value="GNAT_dom"/>
</dbReference>
<dbReference type="EMBL" id="JAUSTO010000007">
    <property type="protein sequence ID" value="MDQ0152727.1"/>
    <property type="molecule type" value="Genomic_DNA"/>
</dbReference>
<evidence type="ECO:0000256" key="1">
    <source>
        <dbReference type="ARBA" id="ARBA00022679"/>
    </source>
</evidence>
<proteinExistence type="predicted"/>
<evidence type="ECO:0000256" key="2">
    <source>
        <dbReference type="ARBA" id="ARBA00023315"/>
    </source>
</evidence>
<dbReference type="RefSeq" id="WP_307254546.1">
    <property type="nucleotide sequence ID" value="NZ_JAUSTO010000007.1"/>
</dbReference>
<name>A0AAE4ALN6_9FIRM</name>
<sequence>MNIRRAKEKDIEKILELLIQVNMVHHHARPDLFKGPATKYTEEQLKKMLAADEDPVFVAVDDSDLVLGYAFCRTEQIIDSKLRTDVRTLYLDDLCVDENSRGLHVGGALYRYVLAFARAHGYYNLTLHVWAGNDAAEKFYASQGMKAQFTCLEQIL</sequence>
<dbReference type="InterPro" id="IPR016181">
    <property type="entry name" value="Acyl_CoA_acyltransferase"/>
</dbReference>
<dbReference type="AlphaFoldDB" id="A0AAE4ALN6"/>
<dbReference type="GO" id="GO:0005840">
    <property type="term" value="C:ribosome"/>
    <property type="evidence" value="ECO:0007669"/>
    <property type="project" value="UniProtKB-KW"/>
</dbReference>
<dbReference type="PANTHER" id="PTHR43877:SF2">
    <property type="entry name" value="AMINOALKYLPHOSPHONATE N-ACETYLTRANSFERASE-RELATED"/>
    <property type="match status" value="1"/>
</dbReference>
<feature type="domain" description="N-acetyltransferase" evidence="3">
    <location>
        <begin position="1"/>
        <end position="156"/>
    </location>
</feature>
<keyword evidence="4" id="KW-0689">Ribosomal protein</keyword>
<dbReference type="CDD" id="cd04301">
    <property type="entry name" value="NAT_SF"/>
    <property type="match status" value="1"/>
</dbReference>
<keyword evidence="2" id="KW-0012">Acyltransferase</keyword>
<dbReference type="Pfam" id="PF00583">
    <property type="entry name" value="Acetyltransf_1"/>
    <property type="match status" value="1"/>
</dbReference>
<evidence type="ECO:0000259" key="3">
    <source>
        <dbReference type="PROSITE" id="PS51186"/>
    </source>
</evidence>
<dbReference type="PROSITE" id="PS51186">
    <property type="entry name" value="GNAT"/>
    <property type="match status" value="1"/>
</dbReference>
<accession>A0AAE4ALN6</accession>
<dbReference type="PANTHER" id="PTHR43877">
    <property type="entry name" value="AMINOALKYLPHOSPHONATE N-ACETYLTRANSFERASE-RELATED-RELATED"/>
    <property type="match status" value="1"/>
</dbReference>
<dbReference type="Gene3D" id="3.40.630.30">
    <property type="match status" value="1"/>
</dbReference>